<name>A0A1S8KNJ1_9LACT</name>
<evidence type="ECO:0000256" key="7">
    <source>
        <dbReference type="ARBA" id="ARBA00023163"/>
    </source>
</evidence>
<dbReference type="SUPFAM" id="SSF46785">
    <property type="entry name" value="Winged helix' DNA-binding domain"/>
    <property type="match status" value="1"/>
</dbReference>
<evidence type="ECO:0000256" key="9">
    <source>
        <dbReference type="PIRSR" id="PIRSR602481-2"/>
    </source>
</evidence>
<dbReference type="GO" id="GO:0000976">
    <property type="term" value="F:transcription cis-regulatory region binding"/>
    <property type="evidence" value="ECO:0007669"/>
    <property type="project" value="TreeGrafter"/>
</dbReference>
<dbReference type="CDD" id="cd07153">
    <property type="entry name" value="Fur_like"/>
    <property type="match status" value="1"/>
</dbReference>
<evidence type="ECO:0000256" key="2">
    <source>
        <dbReference type="ARBA" id="ARBA00022491"/>
    </source>
</evidence>
<dbReference type="GO" id="GO:0008270">
    <property type="term" value="F:zinc ion binding"/>
    <property type="evidence" value="ECO:0007669"/>
    <property type="project" value="TreeGrafter"/>
</dbReference>
<feature type="binding site" evidence="8">
    <location>
        <position position="142"/>
    </location>
    <ligand>
        <name>Zn(2+)</name>
        <dbReference type="ChEBI" id="CHEBI:29105"/>
    </ligand>
</feature>
<keyword evidence="6" id="KW-0238">DNA-binding</keyword>
<feature type="binding site" evidence="8">
    <location>
        <position position="145"/>
    </location>
    <ligand>
        <name>Zn(2+)</name>
        <dbReference type="ChEBI" id="CHEBI:29105"/>
    </ligand>
</feature>
<comment type="cofactor">
    <cofactor evidence="8">
        <name>Zn(2+)</name>
        <dbReference type="ChEBI" id="CHEBI:29105"/>
    </cofactor>
    <text evidence="8">Binds 1 zinc ion per subunit.</text>
</comment>
<dbReference type="InterPro" id="IPR036390">
    <property type="entry name" value="WH_DNA-bd_sf"/>
</dbReference>
<keyword evidence="5" id="KW-0805">Transcription regulation</keyword>
<proteinExistence type="inferred from homology"/>
<dbReference type="Pfam" id="PF01475">
    <property type="entry name" value="FUR"/>
    <property type="match status" value="1"/>
</dbReference>
<sequence length="153" mass="17540">MADNASSQLTSIKKKIANAGYKLTPQREMTLQIMAEHEHLSAEEIYMEVKSRNAGIGLATVYRTLEILTDLKVINKATFQDGLARYDLNRDDKKHQPHHLLCLKCGKIEEVKEDLLIDIEQTIAKRYQFDVQDHRLTFHGVCRECQSNAKALE</sequence>
<dbReference type="FunFam" id="1.10.10.10:FF:000051">
    <property type="entry name" value="Fur family transcriptional regulator"/>
    <property type="match status" value="1"/>
</dbReference>
<feature type="binding site" evidence="8">
    <location>
        <position position="105"/>
    </location>
    <ligand>
        <name>Zn(2+)</name>
        <dbReference type="ChEBI" id="CHEBI:29105"/>
    </ligand>
</feature>
<keyword evidence="9" id="KW-0408">Iron</keyword>
<keyword evidence="4 8" id="KW-0862">Zinc</keyword>
<dbReference type="InterPro" id="IPR043135">
    <property type="entry name" value="Fur_C"/>
</dbReference>
<comment type="cofactor">
    <cofactor evidence="9">
        <name>Mn(2+)</name>
        <dbReference type="ChEBI" id="CHEBI:29035"/>
    </cofactor>
    <cofactor evidence="9">
        <name>Fe(2+)</name>
        <dbReference type="ChEBI" id="CHEBI:29033"/>
    </cofactor>
    <text evidence="9">Binds 1 Mn(2+) or Fe(2+) ion per subunit.</text>
</comment>
<dbReference type="PANTHER" id="PTHR33202">
    <property type="entry name" value="ZINC UPTAKE REGULATION PROTEIN"/>
    <property type="match status" value="1"/>
</dbReference>
<dbReference type="GO" id="GO:0003700">
    <property type="term" value="F:DNA-binding transcription factor activity"/>
    <property type="evidence" value="ECO:0007669"/>
    <property type="project" value="InterPro"/>
</dbReference>
<evidence type="ECO:0000313" key="10">
    <source>
        <dbReference type="EMBL" id="OOL81111.1"/>
    </source>
</evidence>
<protein>
    <submittedName>
        <fullName evidence="10">Transcriptional repressor</fullName>
    </submittedName>
</protein>
<dbReference type="RefSeq" id="WP_077862596.1">
    <property type="nucleotide sequence ID" value="NZ_CAJHJL010000002.1"/>
</dbReference>
<dbReference type="Gene3D" id="3.30.1490.190">
    <property type="match status" value="1"/>
</dbReference>
<organism evidence="10 11">
    <name type="scientific">Dolosigranulum pigrum</name>
    <dbReference type="NCBI Taxonomy" id="29394"/>
    <lineage>
        <taxon>Bacteria</taxon>
        <taxon>Bacillati</taxon>
        <taxon>Bacillota</taxon>
        <taxon>Bacilli</taxon>
        <taxon>Lactobacillales</taxon>
        <taxon>Carnobacteriaceae</taxon>
        <taxon>Dolosigranulum</taxon>
    </lineage>
</organism>
<feature type="binding site" evidence="9">
    <location>
        <position position="134"/>
    </location>
    <ligand>
        <name>Fe cation</name>
        <dbReference type="ChEBI" id="CHEBI:24875"/>
    </ligand>
</feature>
<evidence type="ECO:0000256" key="4">
    <source>
        <dbReference type="ARBA" id="ARBA00022833"/>
    </source>
</evidence>
<evidence type="ECO:0000256" key="6">
    <source>
        <dbReference type="ARBA" id="ARBA00023125"/>
    </source>
</evidence>
<dbReference type="InterPro" id="IPR036388">
    <property type="entry name" value="WH-like_DNA-bd_sf"/>
</dbReference>
<dbReference type="GO" id="GO:0045892">
    <property type="term" value="P:negative regulation of DNA-templated transcription"/>
    <property type="evidence" value="ECO:0007669"/>
    <property type="project" value="TreeGrafter"/>
</dbReference>
<evidence type="ECO:0000256" key="8">
    <source>
        <dbReference type="PIRSR" id="PIRSR602481-1"/>
    </source>
</evidence>
<dbReference type="Gene3D" id="1.10.10.10">
    <property type="entry name" value="Winged helix-like DNA-binding domain superfamily/Winged helix DNA-binding domain"/>
    <property type="match status" value="1"/>
</dbReference>
<keyword evidence="3 8" id="KW-0479">Metal-binding</keyword>
<evidence type="ECO:0000256" key="1">
    <source>
        <dbReference type="ARBA" id="ARBA00007957"/>
    </source>
</evidence>
<dbReference type="EMBL" id="MUYF01000003">
    <property type="protein sequence ID" value="OOL81111.1"/>
    <property type="molecule type" value="Genomic_DNA"/>
</dbReference>
<evidence type="ECO:0000256" key="3">
    <source>
        <dbReference type="ARBA" id="ARBA00022723"/>
    </source>
</evidence>
<comment type="similarity">
    <text evidence="1">Belongs to the Fur family.</text>
</comment>
<comment type="caution">
    <text evidence="10">The sequence shown here is derived from an EMBL/GenBank/DDBJ whole genome shotgun (WGS) entry which is preliminary data.</text>
</comment>
<dbReference type="GO" id="GO:1900376">
    <property type="term" value="P:regulation of secondary metabolite biosynthetic process"/>
    <property type="evidence" value="ECO:0007669"/>
    <property type="project" value="TreeGrafter"/>
</dbReference>
<feature type="binding site" evidence="8">
    <location>
        <position position="102"/>
    </location>
    <ligand>
        <name>Zn(2+)</name>
        <dbReference type="ChEBI" id="CHEBI:29105"/>
    </ligand>
</feature>
<accession>A0A1S8KNJ1</accession>
<dbReference type="Proteomes" id="UP000190409">
    <property type="component" value="Unassembled WGS sequence"/>
</dbReference>
<dbReference type="PANTHER" id="PTHR33202:SF7">
    <property type="entry name" value="FERRIC UPTAKE REGULATION PROTEIN"/>
    <property type="match status" value="1"/>
</dbReference>
<dbReference type="InterPro" id="IPR002481">
    <property type="entry name" value="FUR"/>
</dbReference>
<keyword evidence="7" id="KW-0804">Transcription</keyword>
<reference evidence="10 11" key="1">
    <citation type="submission" date="2017-01" db="EMBL/GenBank/DDBJ databases">
        <title>Complete Genome Sequence of Dolosigranulum pigrum isolated from a Patient with interstitial lung disease.</title>
        <authorList>
            <person name="Mukhopadhyay R."/>
            <person name="Joaquin J."/>
            <person name="Hogue R."/>
            <person name="Fitzgerald S."/>
            <person name="Jospin G."/>
            <person name="Eisen J.A."/>
            <person name="Chaturvedi V."/>
        </authorList>
    </citation>
    <scope>NUCLEOTIDE SEQUENCE [LARGE SCALE GENOMIC DNA]</scope>
    <source>
        <strain evidence="10 11">15S00348</strain>
    </source>
</reference>
<gene>
    <name evidence="10" type="ORF">BWX42_04530</name>
</gene>
<evidence type="ECO:0000256" key="5">
    <source>
        <dbReference type="ARBA" id="ARBA00023015"/>
    </source>
</evidence>
<dbReference type="AlphaFoldDB" id="A0A1S8KNJ1"/>
<keyword evidence="2" id="KW-0678">Repressor</keyword>
<evidence type="ECO:0000313" key="11">
    <source>
        <dbReference type="Proteomes" id="UP000190409"/>
    </source>
</evidence>